<evidence type="ECO:0000313" key="3">
    <source>
        <dbReference type="Proteomes" id="UP000051952"/>
    </source>
</evidence>
<feature type="region of interest" description="Disordered" evidence="1">
    <location>
        <begin position="1"/>
        <end position="85"/>
    </location>
</feature>
<dbReference type="AlphaFoldDB" id="A0A0S4JW23"/>
<feature type="region of interest" description="Disordered" evidence="1">
    <location>
        <begin position="250"/>
        <end position="280"/>
    </location>
</feature>
<name>A0A0S4JW23_BODSA</name>
<organism evidence="2 3">
    <name type="scientific">Bodo saltans</name>
    <name type="common">Flagellated protozoan</name>
    <dbReference type="NCBI Taxonomy" id="75058"/>
    <lineage>
        <taxon>Eukaryota</taxon>
        <taxon>Discoba</taxon>
        <taxon>Euglenozoa</taxon>
        <taxon>Kinetoplastea</taxon>
        <taxon>Metakinetoplastina</taxon>
        <taxon>Eubodonida</taxon>
        <taxon>Bodonidae</taxon>
        <taxon>Bodo</taxon>
    </lineage>
</organism>
<dbReference type="EMBL" id="CYKH01002249">
    <property type="protein sequence ID" value="CUG94433.1"/>
    <property type="molecule type" value="Genomic_DNA"/>
</dbReference>
<reference evidence="3" key="1">
    <citation type="submission" date="2015-09" db="EMBL/GenBank/DDBJ databases">
        <authorList>
            <consortium name="Pathogen Informatics"/>
        </authorList>
    </citation>
    <scope>NUCLEOTIDE SEQUENCE [LARGE SCALE GENOMIC DNA]</scope>
    <source>
        <strain evidence="3">Lake Konstanz</strain>
    </source>
</reference>
<gene>
    <name evidence="2" type="ORF">BSAL_48150</name>
</gene>
<dbReference type="OrthoDB" id="253124at2759"/>
<feature type="compositionally biased region" description="Polar residues" evidence="1">
    <location>
        <begin position="256"/>
        <end position="267"/>
    </location>
</feature>
<dbReference type="VEuPathDB" id="TriTrypDB:BSAL_48150"/>
<evidence type="ECO:0000313" key="2">
    <source>
        <dbReference type="EMBL" id="CUG94433.1"/>
    </source>
</evidence>
<keyword evidence="3" id="KW-1185">Reference proteome</keyword>
<dbReference type="Proteomes" id="UP000051952">
    <property type="component" value="Unassembled WGS sequence"/>
</dbReference>
<evidence type="ECO:0000256" key="1">
    <source>
        <dbReference type="SAM" id="MobiDB-lite"/>
    </source>
</evidence>
<proteinExistence type="predicted"/>
<feature type="compositionally biased region" description="Polar residues" evidence="1">
    <location>
        <begin position="44"/>
        <end position="55"/>
    </location>
</feature>
<feature type="compositionally biased region" description="Basic and acidic residues" evidence="1">
    <location>
        <begin position="74"/>
        <end position="85"/>
    </location>
</feature>
<accession>A0A0S4JW23</accession>
<protein>
    <submittedName>
        <fullName evidence="2">Uncharacterized protein</fullName>
    </submittedName>
</protein>
<sequence>MKSASEWLASSDDDDSIASGPARKPATPRPKNLGVRRKSRTPDRSPSSQSITIPESESPKHAAASTAHSARFQEAAERRRKQEELRERMKATLGATTVQAVAESAALAAAKRSQLAGGPFTSDESFTSGGLLPPVVPSMRNSFDLGATRGGRRGSIPDHMEEVDVMLADRGTQTIENASCQTDPDPRVLQCHQCYVDYYGHTPEYAGCTHSGVGSGNYVGGGGGGGHGQQQQMYGTDPIFASLMYRFHNNGGGGAQQSPHGFSQPFRSSGGSGAPSQAAGGLMNAITTTSLLREQLSSVQGTIDMLISRYNLPPPPGMEHLSVM</sequence>